<organism evidence="4 5">
    <name type="scientific">Gigaspora margarita</name>
    <dbReference type="NCBI Taxonomy" id="4874"/>
    <lineage>
        <taxon>Eukaryota</taxon>
        <taxon>Fungi</taxon>
        <taxon>Fungi incertae sedis</taxon>
        <taxon>Mucoromycota</taxon>
        <taxon>Glomeromycotina</taxon>
        <taxon>Glomeromycetes</taxon>
        <taxon>Diversisporales</taxon>
        <taxon>Gigasporaceae</taxon>
        <taxon>Gigaspora</taxon>
    </lineage>
</organism>
<proteinExistence type="predicted"/>
<dbReference type="PROSITE" id="PS50966">
    <property type="entry name" value="ZF_SWIM"/>
    <property type="match status" value="1"/>
</dbReference>
<reference evidence="4 5" key="1">
    <citation type="submission" date="2021-06" db="EMBL/GenBank/DDBJ databases">
        <authorList>
            <person name="Kallberg Y."/>
            <person name="Tangrot J."/>
            <person name="Rosling A."/>
        </authorList>
    </citation>
    <scope>NUCLEOTIDE SEQUENCE [LARGE SCALE GENOMIC DNA]</scope>
    <source>
        <strain evidence="4 5">120-4 pot B 10/14</strain>
    </source>
</reference>
<feature type="domain" description="CCHC-type" evidence="2">
    <location>
        <begin position="351"/>
        <end position="365"/>
    </location>
</feature>
<protein>
    <submittedName>
        <fullName evidence="4">17599_t:CDS:1</fullName>
    </submittedName>
</protein>
<dbReference type="InterPro" id="IPR007527">
    <property type="entry name" value="Znf_SWIM"/>
</dbReference>
<dbReference type="Proteomes" id="UP000789901">
    <property type="component" value="Unassembled WGS sequence"/>
</dbReference>
<evidence type="ECO:0000313" key="4">
    <source>
        <dbReference type="EMBL" id="CAG8755671.1"/>
    </source>
</evidence>
<evidence type="ECO:0000259" key="3">
    <source>
        <dbReference type="PROSITE" id="PS50966"/>
    </source>
</evidence>
<dbReference type="InterPro" id="IPR036875">
    <property type="entry name" value="Znf_CCHC_sf"/>
</dbReference>
<keyword evidence="1" id="KW-0863">Zinc-finger</keyword>
<comment type="caution">
    <text evidence="4">The sequence shown here is derived from an EMBL/GenBank/DDBJ whole genome shotgun (WGS) entry which is preliminary data.</text>
</comment>
<evidence type="ECO:0000256" key="1">
    <source>
        <dbReference type="PROSITE-ProRule" id="PRU00047"/>
    </source>
</evidence>
<dbReference type="SUPFAM" id="SSF57756">
    <property type="entry name" value="Retrovirus zinc finger-like domains"/>
    <property type="match status" value="1"/>
</dbReference>
<feature type="domain" description="SWIM-type" evidence="3">
    <location>
        <begin position="133"/>
        <end position="167"/>
    </location>
</feature>
<keyword evidence="5" id="KW-1185">Reference proteome</keyword>
<sequence>MLCELEKEMNKRHEQESRYCKLVDIKAQHTTIGLLHISSQFFLTVDNVLISFLTPLILSLQRFQISQSFTYEGQREHMISKDLFDPIDNNFIEDVVDEPQVTLKAILDDNGTSNIIEMWRIRRISGLLCKENLVVLYNDGTHICTCMETITKGIICHHFWRVMLYSSAARFYISIISIRWYKDNILAKLDQVLENSPFLTAIESSMDSTIQVNLNIQSLKNFQGSNYYTSIQKVTSQKNRYGVAFSTAKTAINIALETKSNDELVQLLKNFISAKRNVCNDNSGKKENNEPKDGIIALQWHLIDQTSVPSKKRIKSAIEMSKKNAGQEIISQINNMQKNCASEAGFRLQHKCLLCGEPGHYQKKCSSAKEN</sequence>
<evidence type="ECO:0000259" key="2">
    <source>
        <dbReference type="PROSITE" id="PS50158"/>
    </source>
</evidence>
<accession>A0ABN7VC19</accession>
<name>A0ABN7VC19_GIGMA</name>
<dbReference type="InterPro" id="IPR001878">
    <property type="entry name" value="Znf_CCHC"/>
</dbReference>
<dbReference type="PROSITE" id="PS50158">
    <property type="entry name" value="ZF_CCHC"/>
    <property type="match status" value="1"/>
</dbReference>
<keyword evidence="1" id="KW-0862">Zinc</keyword>
<keyword evidence="1" id="KW-0479">Metal-binding</keyword>
<dbReference type="EMBL" id="CAJVQB010012461">
    <property type="protein sequence ID" value="CAG8755671.1"/>
    <property type="molecule type" value="Genomic_DNA"/>
</dbReference>
<gene>
    <name evidence="4" type="ORF">GMARGA_LOCUS16878</name>
</gene>
<evidence type="ECO:0000313" key="5">
    <source>
        <dbReference type="Proteomes" id="UP000789901"/>
    </source>
</evidence>